<evidence type="ECO:0000313" key="1">
    <source>
        <dbReference type="EMBL" id="TXE07151.1"/>
    </source>
</evidence>
<reference evidence="2" key="1">
    <citation type="submission" date="2019-08" db="EMBL/GenBank/DDBJ databases">
        <title>Seonamhaeicola sediminis sp. nov., isolated from marine sediment.</title>
        <authorList>
            <person name="Cao W.R."/>
        </authorList>
    </citation>
    <scope>NUCLEOTIDE SEQUENCE [LARGE SCALE GENOMIC DNA]</scope>
    <source>
        <strain evidence="2">Gy8</strain>
    </source>
</reference>
<sequence length="215" mass="24656">MKKNIFILCVITLFAACKQKETKATEVKKLSVAEKIAHAHGFEKWDAVKEIQFKFGKNRLWNWNPKTDDVKLTTDTDTINYNRKSMDSIAKKADRAFINDKFWLLIPFQLVWDTSATISKPVEATAPISNISMNKITITYSNEGGYTPGDAYDIFYDNNFIIKEWIFRKGNTPEPSLTNTFENLQDFNGIKIATDHTKNDGKPIVKLSEINITYN</sequence>
<evidence type="ECO:0000313" key="2">
    <source>
        <dbReference type="Proteomes" id="UP000321790"/>
    </source>
</evidence>
<dbReference type="EMBL" id="VOSC01000030">
    <property type="protein sequence ID" value="TXE07151.1"/>
    <property type="molecule type" value="Genomic_DNA"/>
</dbReference>
<protein>
    <recommendedName>
        <fullName evidence="3">Selenophosphate synthetase</fullName>
    </recommendedName>
</protein>
<dbReference type="PROSITE" id="PS51257">
    <property type="entry name" value="PROKAR_LIPOPROTEIN"/>
    <property type="match status" value="1"/>
</dbReference>
<name>A0A5C7AFF2_9FLAO</name>
<proteinExistence type="predicted"/>
<dbReference type="OrthoDB" id="892266at2"/>
<gene>
    <name evidence="1" type="ORF">FUA26_13075</name>
</gene>
<evidence type="ECO:0008006" key="3">
    <source>
        <dbReference type="Google" id="ProtNLM"/>
    </source>
</evidence>
<dbReference type="RefSeq" id="WP_147136948.1">
    <property type="nucleotide sequence ID" value="NZ_VOSC01000030.1"/>
</dbReference>
<organism evidence="1 2">
    <name type="scientific">Seonamhaeicola algicola</name>
    <dbReference type="NCBI Taxonomy" id="1719036"/>
    <lineage>
        <taxon>Bacteria</taxon>
        <taxon>Pseudomonadati</taxon>
        <taxon>Bacteroidota</taxon>
        <taxon>Flavobacteriia</taxon>
        <taxon>Flavobacteriales</taxon>
        <taxon>Flavobacteriaceae</taxon>
    </lineage>
</organism>
<dbReference type="AlphaFoldDB" id="A0A5C7AFF2"/>
<accession>A0A5C7AFF2</accession>
<dbReference type="Proteomes" id="UP000321790">
    <property type="component" value="Unassembled WGS sequence"/>
</dbReference>
<comment type="caution">
    <text evidence="1">The sequence shown here is derived from an EMBL/GenBank/DDBJ whole genome shotgun (WGS) entry which is preliminary data.</text>
</comment>
<keyword evidence="2" id="KW-1185">Reference proteome</keyword>